<dbReference type="EMBL" id="CAJEWN010000118">
    <property type="protein sequence ID" value="CAD2166533.1"/>
    <property type="molecule type" value="Genomic_DNA"/>
</dbReference>
<name>A0A6V7UVW6_MELEN</name>
<reference evidence="2 3" key="1">
    <citation type="submission" date="2020-08" db="EMBL/GenBank/DDBJ databases">
        <authorList>
            <person name="Koutsovoulos G."/>
            <person name="Danchin GJ E."/>
        </authorList>
    </citation>
    <scope>NUCLEOTIDE SEQUENCE [LARGE SCALE GENOMIC DNA]</scope>
</reference>
<evidence type="ECO:0000313" key="2">
    <source>
        <dbReference type="EMBL" id="CAD2166533.1"/>
    </source>
</evidence>
<accession>A0A6V7UVW6</accession>
<dbReference type="AlphaFoldDB" id="A0A6V7UVW6"/>
<evidence type="ECO:0000256" key="1">
    <source>
        <dbReference type="SAM" id="MobiDB-lite"/>
    </source>
</evidence>
<feature type="region of interest" description="Disordered" evidence="1">
    <location>
        <begin position="30"/>
        <end position="51"/>
    </location>
</feature>
<organism evidence="2 3">
    <name type="scientific">Meloidogyne enterolobii</name>
    <name type="common">Root-knot nematode worm</name>
    <name type="synonym">Meloidogyne mayaguensis</name>
    <dbReference type="NCBI Taxonomy" id="390850"/>
    <lineage>
        <taxon>Eukaryota</taxon>
        <taxon>Metazoa</taxon>
        <taxon>Ecdysozoa</taxon>
        <taxon>Nematoda</taxon>
        <taxon>Chromadorea</taxon>
        <taxon>Rhabditida</taxon>
        <taxon>Tylenchina</taxon>
        <taxon>Tylenchomorpha</taxon>
        <taxon>Tylenchoidea</taxon>
        <taxon>Meloidogynidae</taxon>
        <taxon>Meloidogyninae</taxon>
        <taxon>Meloidogyne</taxon>
    </lineage>
</organism>
<protein>
    <submittedName>
        <fullName evidence="2">Uncharacterized protein</fullName>
    </submittedName>
</protein>
<sequence>MNRRFFGSVLRLVFRFGSGYPKIFQEPQTYSNEVSTPSKEPQTYSNDVSTPSKVPLNKETNLLPVFFLKV</sequence>
<dbReference type="Proteomes" id="UP000580250">
    <property type="component" value="Unassembled WGS sequence"/>
</dbReference>
<gene>
    <name evidence="2" type="ORF">MENT_LOCUS17899</name>
</gene>
<proteinExistence type="predicted"/>
<evidence type="ECO:0000313" key="3">
    <source>
        <dbReference type="Proteomes" id="UP000580250"/>
    </source>
</evidence>
<comment type="caution">
    <text evidence="2">The sequence shown here is derived from an EMBL/GenBank/DDBJ whole genome shotgun (WGS) entry which is preliminary data.</text>
</comment>